<dbReference type="Proteomes" id="UP000601768">
    <property type="component" value="Unassembled WGS sequence"/>
</dbReference>
<reference evidence="12" key="1">
    <citation type="journal article" date="2018" name="Int. J. Syst. Evol. Microbiol.">
        <title>Neptunicella marina gen. nov., sp. nov., isolated from surface seawater.</title>
        <authorList>
            <person name="Liu X."/>
            <person name="Lai Q."/>
            <person name="Du Y."/>
            <person name="Zhang X."/>
            <person name="Liu Z."/>
            <person name="Sun F."/>
            <person name="Shao Z."/>
        </authorList>
    </citation>
    <scope>NUCLEOTIDE SEQUENCE</scope>
    <source>
        <strain evidence="12">S27-2</strain>
    </source>
</reference>
<dbReference type="PANTHER" id="PTHR14969:SF62">
    <property type="entry name" value="DECAPRENYLPHOSPHORYL-5-PHOSPHORIBOSE PHOSPHATASE RV3807C-RELATED"/>
    <property type="match status" value="1"/>
</dbReference>
<evidence type="ECO:0000256" key="5">
    <source>
        <dbReference type="ARBA" id="ARBA00022801"/>
    </source>
</evidence>
<feature type="domain" description="Phosphatidic acid phosphatase type 2/haloperoxidase" evidence="11">
    <location>
        <begin position="57"/>
        <end position="166"/>
    </location>
</feature>
<dbReference type="InterPro" id="IPR036938">
    <property type="entry name" value="PAP2/HPO_sf"/>
</dbReference>
<evidence type="ECO:0000256" key="9">
    <source>
        <dbReference type="ARBA" id="ARBA00047594"/>
    </source>
</evidence>
<comment type="caution">
    <text evidence="12">The sequence shown here is derived from an EMBL/GenBank/DDBJ whole genome shotgun (WGS) entry which is preliminary data.</text>
</comment>
<keyword evidence="3" id="KW-1003">Cell membrane</keyword>
<feature type="transmembrane region" description="Helical" evidence="10">
    <location>
        <begin position="151"/>
        <end position="169"/>
    </location>
</feature>
<evidence type="ECO:0000313" key="12">
    <source>
        <dbReference type="EMBL" id="MBC3765954.1"/>
    </source>
</evidence>
<dbReference type="EMBL" id="JACNEP010000006">
    <property type="protein sequence ID" value="MBC3765954.1"/>
    <property type="molecule type" value="Genomic_DNA"/>
</dbReference>
<evidence type="ECO:0000256" key="8">
    <source>
        <dbReference type="ARBA" id="ARBA00032707"/>
    </source>
</evidence>
<dbReference type="SMART" id="SM00014">
    <property type="entry name" value="acidPPc"/>
    <property type="match status" value="1"/>
</dbReference>
<keyword evidence="13" id="KW-1185">Reference proteome</keyword>
<accession>A0A8J6LY06</accession>
<feature type="transmembrane region" description="Helical" evidence="10">
    <location>
        <begin position="110"/>
        <end position="139"/>
    </location>
</feature>
<evidence type="ECO:0000256" key="7">
    <source>
        <dbReference type="ARBA" id="ARBA00023136"/>
    </source>
</evidence>
<comment type="catalytic activity">
    <reaction evidence="9">
        <text>di-trans,octa-cis-undecaprenyl diphosphate + H2O = di-trans,octa-cis-undecaprenyl phosphate + phosphate + H(+)</text>
        <dbReference type="Rhea" id="RHEA:28094"/>
        <dbReference type="ChEBI" id="CHEBI:15377"/>
        <dbReference type="ChEBI" id="CHEBI:15378"/>
        <dbReference type="ChEBI" id="CHEBI:43474"/>
        <dbReference type="ChEBI" id="CHEBI:58405"/>
        <dbReference type="ChEBI" id="CHEBI:60392"/>
        <dbReference type="EC" id="3.6.1.27"/>
    </reaction>
</comment>
<dbReference type="AlphaFoldDB" id="A0A8J6LY06"/>
<feature type="transmembrane region" description="Helical" evidence="10">
    <location>
        <begin position="56"/>
        <end position="75"/>
    </location>
</feature>
<evidence type="ECO:0000256" key="6">
    <source>
        <dbReference type="ARBA" id="ARBA00022989"/>
    </source>
</evidence>
<dbReference type="CDD" id="cd01610">
    <property type="entry name" value="PAP2_like"/>
    <property type="match status" value="1"/>
</dbReference>
<evidence type="ECO:0000256" key="2">
    <source>
        <dbReference type="ARBA" id="ARBA00012374"/>
    </source>
</evidence>
<evidence type="ECO:0000256" key="10">
    <source>
        <dbReference type="SAM" id="Phobius"/>
    </source>
</evidence>
<proteinExistence type="predicted"/>
<evidence type="ECO:0000313" key="13">
    <source>
        <dbReference type="Proteomes" id="UP000601768"/>
    </source>
</evidence>
<dbReference type="Pfam" id="PF01569">
    <property type="entry name" value="PAP2"/>
    <property type="match status" value="1"/>
</dbReference>
<dbReference type="GO" id="GO:0050380">
    <property type="term" value="F:undecaprenyl-diphosphatase activity"/>
    <property type="evidence" value="ECO:0007669"/>
    <property type="project" value="UniProtKB-EC"/>
</dbReference>
<keyword evidence="4 10" id="KW-0812">Transmembrane</keyword>
<dbReference type="Gene3D" id="1.20.144.10">
    <property type="entry name" value="Phosphatidic acid phosphatase type 2/haloperoxidase"/>
    <property type="match status" value="1"/>
</dbReference>
<keyword evidence="6 10" id="KW-1133">Transmembrane helix</keyword>
<dbReference type="SUPFAM" id="SSF48317">
    <property type="entry name" value="Acid phosphatase/Vanadium-dependent haloperoxidase"/>
    <property type="match status" value="1"/>
</dbReference>
<keyword evidence="5" id="KW-0378">Hydrolase</keyword>
<name>A0A8J6LY06_9ALTE</name>
<evidence type="ECO:0000259" key="11">
    <source>
        <dbReference type="SMART" id="SM00014"/>
    </source>
</evidence>
<gene>
    <name evidence="12" type="ORF">H8B19_08695</name>
</gene>
<reference evidence="12" key="2">
    <citation type="submission" date="2020-08" db="EMBL/GenBank/DDBJ databases">
        <authorList>
            <person name="Lai Q."/>
        </authorList>
    </citation>
    <scope>NUCLEOTIDE SEQUENCE</scope>
    <source>
        <strain evidence="12">S27-2</strain>
    </source>
</reference>
<dbReference type="RefSeq" id="WP_186506433.1">
    <property type="nucleotide sequence ID" value="NZ_JACNEP010000006.1"/>
</dbReference>
<dbReference type="EC" id="3.6.1.27" evidence="2"/>
<evidence type="ECO:0000256" key="3">
    <source>
        <dbReference type="ARBA" id="ARBA00022475"/>
    </source>
</evidence>
<feature type="transmembrane region" description="Helical" evidence="10">
    <location>
        <begin position="34"/>
        <end position="50"/>
    </location>
</feature>
<comment type="subcellular location">
    <subcellularLocation>
        <location evidence="1">Cell membrane</location>
        <topology evidence="1">Multi-pass membrane protein</topology>
    </subcellularLocation>
</comment>
<protein>
    <recommendedName>
        <fullName evidence="2">undecaprenyl-diphosphate phosphatase</fullName>
        <ecNumber evidence="2">3.6.1.27</ecNumber>
    </recommendedName>
    <alternativeName>
        <fullName evidence="8">Undecaprenyl pyrophosphate phosphatase</fullName>
    </alternativeName>
</protein>
<dbReference type="InterPro" id="IPR000326">
    <property type="entry name" value="PAP2/HPO"/>
</dbReference>
<dbReference type="PANTHER" id="PTHR14969">
    <property type="entry name" value="SPHINGOSINE-1-PHOSPHATE PHOSPHOHYDROLASE"/>
    <property type="match status" value="1"/>
</dbReference>
<evidence type="ECO:0000256" key="1">
    <source>
        <dbReference type="ARBA" id="ARBA00004651"/>
    </source>
</evidence>
<organism evidence="12 13">
    <name type="scientific">Neptunicella marina</name>
    <dbReference type="NCBI Taxonomy" id="2125989"/>
    <lineage>
        <taxon>Bacteria</taxon>
        <taxon>Pseudomonadati</taxon>
        <taxon>Pseudomonadota</taxon>
        <taxon>Gammaproteobacteria</taxon>
        <taxon>Alteromonadales</taxon>
        <taxon>Alteromonadaceae</taxon>
        <taxon>Neptunicella</taxon>
    </lineage>
</organism>
<evidence type="ECO:0000256" key="4">
    <source>
        <dbReference type="ARBA" id="ARBA00022692"/>
    </source>
</evidence>
<sequence>MNLLSRTDTQLFYWLFNKTEGRNCTLIRMISKTGDGYLYLLVALLIYSFEQEKGSIWLYSALLAYAMELPLYVVLKKSFKRQRPCDLFSNFQAHISPSDKFSLPSGHTAAAFLMASLLAHFYPGLTPLVYCWASVIGISRVLLGVHYPSDIVVGALLGETISLVSLSILL</sequence>
<dbReference type="GO" id="GO:0005886">
    <property type="term" value="C:plasma membrane"/>
    <property type="evidence" value="ECO:0007669"/>
    <property type="project" value="UniProtKB-SubCell"/>
</dbReference>
<keyword evidence="7 10" id="KW-0472">Membrane</keyword>